<protein>
    <submittedName>
        <fullName evidence="1">Uncharacterized protein</fullName>
    </submittedName>
</protein>
<proteinExistence type="predicted"/>
<dbReference type="Proteomes" id="UP000499080">
    <property type="component" value="Unassembled WGS sequence"/>
</dbReference>
<evidence type="ECO:0000313" key="2">
    <source>
        <dbReference type="Proteomes" id="UP000499080"/>
    </source>
</evidence>
<comment type="caution">
    <text evidence="1">The sequence shown here is derived from an EMBL/GenBank/DDBJ whole genome shotgun (WGS) entry which is preliminary data.</text>
</comment>
<evidence type="ECO:0000313" key="1">
    <source>
        <dbReference type="EMBL" id="GBO20146.1"/>
    </source>
</evidence>
<accession>A0A4Y2V7U2</accession>
<dbReference type="AlphaFoldDB" id="A0A4Y2V7U2"/>
<name>A0A4Y2V7U2_ARAVE</name>
<sequence length="107" mass="12107">MLSDHFSTLNQIYLGIYFNPGPTCLTRLDRNHVPLSQFWATVFTSLSEDNSVQISVWNPNWVPYLGYMGRGSRIPLSFASSMGIFMQEDDTITQARVFASDGFTMAQ</sequence>
<reference evidence="1 2" key="1">
    <citation type="journal article" date="2019" name="Sci. Rep.">
        <title>Orb-weaving spider Araneus ventricosus genome elucidates the spidroin gene catalogue.</title>
        <authorList>
            <person name="Kono N."/>
            <person name="Nakamura H."/>
            <person name="Ohtoshi R."/>
            <person name="Moran D.A.P."/>
            <person name="Shinohara A."/>
            <person name="Yoshida Y."/>
            <person name="Fujiwara M."/>
            <person name="Mori M."/>
            <person name="Tomita M."/>
            <person name="Arakawa K."/>
        </authorList>
    </citation>
    <scope>NUCLEOTIDE SEQUENCE [LARGE SCALE GENOMIC DNA]</scope>
</reference>
<gene>
    <name evidence="1" type="ORF">AVEN_35899_1</name>
</gene>
<keyword evidence="2" id="KW-1185">Reference proteome</keyword>
<dbReference type="EMBL" id="BGPR01043531">
    <property type="protein sequence ID" value="GBO20146.1"/>
    <property type="molecule type" value="Genomic_DNA"/>
</dbReference>
<organism evidence="1 2">
    <name type="scientific">Araneus ventricosus</name>
    <name type="common">Orbweaver spider</name>
    <name type="synonym">Epeira ventricosa</name>
    <dbReference type="NCBI Taxonomy" id="182803"/>
    <lineage>
        <taxon>Eukaryota</taxon>
        <taxon>Metazoa</taxon>
        <taxon>Ecdysozoa</taxon>
        <taxon>Arthropoda</taxon>
        <taxon>Chelicerata</taxon>
        <taxon>Arachnida</taxon>
        <taxon>Araneae</taxon>
        <taxon>Araneomorphae</taxon>
        <taxon>Entelegynae</taxon>
        <taxon>Araneoidea</taxon>
        <taxon>Araneidae</taxon>
        <taxon>Araneus</taxon>
    </lineage>
</organism>